<dbReference type="GO" id="GO:0003676">
    <property type="term" value="F:nucleic acid binding"/>
    <property type="evidence" value="ECO:0007669"/>
    <property type="project" value="InterPro"/>
</dbReference>
<sequence>MEKWFVTAKRADFKEISSRFGINQVTARIIRNRDIVGDEAIKEYLNGGLADLHDPKLLRGAREAVALLNNKINEGKKIRIIGDYDIDGVNATYILYKGLLRCNANVDYEIPDRMKDGYGINEQLIQYAYEEGVDTIVTCDNGIAAIDQIAYAKNLGMTVIITDHHELLFKEEEGEKICIRPNADVIINPKQPECNYPFPNLCGAAVAFKLISCMFEDHKIPKEEAEAFIEFAAIATVGDVMDLIGENRIIVKEGLRRLTNTQNNGLKSLIKVNGLEESDICAYHIGFVLGPCINASGRLDTAKRALALLLAESEGDALRMAEELKSLNDERKAMTLKGFEQAVELVETTELKEDKVLVVYLPDCHESLAGIIAGRIRERFHKPVFVLTDAEDGVKGSGRSIEAYNMFEEMVKCQELFTKFGGHPMAAGLSIKKEDVETLRIRLNELTTLTEDDFIPRVSIDVAMPIDYISEELIEELEVLEPFGKANPKPVFAEKNLNVLSARILGQNKNVIKMQVLNSQGMVMDAMYFGDVEKFNTYITEKFGTAEVEKMYQNRENTISISATYYPQVNVFRNVRNMQIVIQNYN</sequence>
<evidence type="ECO:0000256" key="3">
    <source>
        <dbReference type="ARBA" id="ARBA00022722"/>
    </source>
</evidence>
<accession>A0A4U8Q788</accession>
<protein>
    <recommendedName>
        <fullName evidence="2">Single-stranded-DNA-specific exonuclease RecJ</fullName>
    </recommendedName>
</protein>
<dbReference type="PANTHER" id="PTHR30255:SF2">
    <property type="entry name" value="SINGLE-STRANDED-DNA-SPECIFIC EXONUCLEASE RECJ"/>
    <property type="match status" value="1"/>
</dbReference>
<dbReference type="InterPro" id="IPR051673">
    <property type="entry name" value="SSDNA_exonuclease_RecJ"/>
</dbReference>
<dbReference type="InterPro" id="IPR004610">
    <property type="entry name" value="RecJ"/>
</dbReference>
<evidence type="ECO:0000313" key="11">
    <source>
        <dbReference type="Proteomes" id="UP000306509"/>
    </source>
</evidence>
<keyword evidence="4 10" id="KW-0378">Hydrolase</keyword>
<keyword evidence="11" id="KW-1185">Reference proteome</keyword>
<evidence type="ECO:0000313" key="10">
    <source>
        <dbReference type="EMBL" id="TLD00741.1"/>
    </source>
</evidence>
<dbReference type="EMBL" id="QGQD01000048">
    <property type="protein sequence ID" value="TLD00741.1"/>
    <property type="molecule type" value="Genomic_DNA"/>
</dbReference>
<comment type="similarity">
    <text evidence="1">Belongs to the RecJ family.</text>
</comment>
<evidence type="ECO:0000259" key="8">
    <source>
        <dbReference type="Pfam" id="PF02272"/>
    </source>
</evidence>
<feature type="domain" description="DHHA1" evidence="8">
    <location>
        <begin position="354"/>
        <end position="445"/>
    </location>
</feature>
<dbReference type="Pfam" id="PF17768">
    <property type="entry name" value="RecJ_OB"/>
    <property type="match status" value="1"/>
</dbReference>
<dbReference type="Proteomes" id="UP000306509">
    <property type="component" value="Unassembled WGS sequence"/>
</dbReference>
<reference evidence="10 11" key="1">
    <citation type="journal article" date="2019" name="Anaerobe">
        <title>Detection of Robinsoniella peoriensis in multiple bone samples of a trauma patient.</title>
        <authorList>
            <person name="Schrottner P."/>
            <person name="Hartwich K."/>
            <person name="Bunk B."/>
            <person name="Schober I."/>
            <person name="Helbig S."/>
            <person name="Rudolph W.W."/>
            <person name="Gunzer F."/>
        </authorList>
    </citation>
    <scope>NUCLEOTIDE SEQUENCE [LARGE SCALE GENOMIC DNA]</scope>
    <source>
        <strain evidence="10 11">DSM 106044</strain>
    </source>
</reference>
<keyword evidence="6" id="KW-0175">Coiled coil</keyword>
<dbReference type="PANTHER" id="PTHR30255">
    <property type="entry name" value="SINGLE-STRANDED-DNA-SPECIFIC EXONUCLEASE RECJ"/>
    <property type="match status" value="1"/>
</dbReference>
<dbReference type="RefSeq" id="WP_138002503.1">
    <property type="nucleotide sequence ID" value="NZ_JBHTNY010000063.1"/>
</dbReference>
<dbReference type="InterPro" id="IPR041122">
    <property type="entry name" value="RecJ_OB"/>
</dbReference>
<evidence type="ECO:0000259" key="9">
    <source>
        <dbReference type="Pfam" id="PF17768"/>
    </source>
</evidence>
<dbReference type="InterPro" id="IPR001667">
    <property type="entry name" value="DDH_dom"/>
</dbReference>
<dbReference type="GO" id="GO:0006281">
    <property type="term" value="P:DNA repair"/>
    <property type="evidence" value="ECO:0007669"/>
    <property type="project" value="InterPro"/>
</dbReference>
<gene>
    <name evidence="10" type="primary">recJ</name>
    <name evidence="10" type="ORF">DSM106044_02389</name>
</gene>
<dbReference type="Gene3D" id="3.90.1640.30">
    <property type="match status" value="1"/>
</dbReference>
<dbReference type="STRING" id="180332.GCA_000797495_01683"/>
<dbReference type="InterPro" id="IPR003156">
    <property type="entry name" value="DHHA1_dom"/>
</dbReference>
<dbReference type="NCBIfam" id="TIGR00644">
    <property type="entry name" value="recJ"/>
    <property type="match status" value="1"/>
</dbReference>
<evidence type="ECO:0000256" key="1">
    <source>
        <dbReference type="ARBA" id="ARBA00005915"/>
    </source>
</evidence>
<dbReference type="GO" id="GO:0008409">
    <property type="term" value="F:5'-3' exonuclease activity"/>
    <property type="evidence" value="ECO:0007669"/>
    <property type="project" value="InterPro"/>
</dbReference>
<evidence type="ECO:0000256" key="6">
    <source>
        <dbReference type="SAM" id="Coils"/>
    </source>
</evidence>
<keyword evidence="3" id="KW-0540">Nuclease</keyword>
<dbReference type="AlphaFoldDB" id="A0A4U8Q788"/>
<evidence type="ECO:0000256" key="4">
    <source>
        <dbReference type="ARBA" id="ARBA00022801"/>
    </source>
</evidence>
<organism evidence="10 11">
    <name type="scientific">Robinsoniella peoriensis</name>
    <dbReference type="NCBI Taxonomy" id="180332"/>
    <lineage>
        <taxon>Bacteria</taxon>
        <taxon>Bacillati</taxon>
        <taxon>Bacillota</taxon>
        <taxon>Clostridia</taxon>
        <taxon>Lachnospirales</taxon>
        <taxon>Lachnospiraceae</taxon>
        <taxon>Robinsoniella</taxon>
    </lineage>
</organism>
<evidence type="ECO:0000256" key="5">
    <source>
        <dbReference type="ARBA" id="ARBA00022839"/>
    </source>
</evidence>
<evidence type="ECO:0000259" key="7">
    <source>
        <dbReference type="Pfam" id="PF01368"/>
    </source>
</evidence>
<name>A0A4U8Q788_9FIRM</name>
<proteinExistence type="inferred from homology"/>
<dbReference type="GO" id="GO:0006310">
    <property type="term" value="P:DNA recombination"/>
    <property type="evidence" value="ECO:0007669"/>
    <property type="project" value="InterPro"/>
</dbReference>
<feature type="coiled-coil region" evidence="6">
    <location>
        <begin position="310"/>
        <end position="337"/>
    </location>
</feature>
<dbReference type="Pfam" id="PF02272">
    <property type="entry name" value="DHHA1"/>
    <property type="match status" value="1"/>
</dbReference>
<dbReference type="SUPFAM" id="SSF64182">
    <property type="entry name" value="DHH phosphoesterases"/>
    <property type="match status" value="1"/>
</dbReference>
<feature type="domain" description="DDH" evidence="7">
    <location>
        <begin position="77"/>
        <end position="227"/>
    </location>
</feature>
<comment type="caution">
    <text evidence="10">The sequence shown here is derived from an EMBL/GenBank/DDBJ whole genome shotgun (WGS) entry which is preliminary data.</text>
</comment>
<dbReference type="InterPro" id="IPR038763">
    <property type="entry name" value="DHH_sf"/>
</dbReference>
<dbReference type="Gene3D" id="3.10.310.30">
    <property type="match status" value="1"/>
</dbReference>
<dbReference type="Pfam" id="PF01368">
    <property type="entry name" value="DHH"/>
    <property type="match status" value="1"/>
</dbReference>
<evidence type="ECO:0000256" key="2">
    <source>
        <dbReference type="ARBA" id="ARBA00019841"/>
    </source>
</evidence>
<feature type="domain" description="RecJ OB" evidence="9">
    <location>
        <begin position="460"/>
        <end position="583"/>
    </location>
</feature>
<keyword evidence="5 10" id="KW-0269">Exonuclease</keyword>